<dbReference type="InterPro" id="IPR036036">
    <property type="entry name" value="SOCS_box-like_dom_sf"/>
</dbReference>
<dbReference type="Proteomes" id="UP000678393">
    <property type="component" value="Unassembled WGS sequence"/>
</dbReference>
<dbReference type="InterPro" id="IPR001496">
    <property type="entry name" value="SOCS_box"/>
</dbReference>
<keyword evidence="2 3" id="KW-0040">ANK repeat</keyword>
<feature type="repeat" description="ANK" evidence="3">
    <location>
        <begin position="155"/>
        <end position="187"/>
    </location>
</feature>
<comment type="caution">
    <text evidence="6">The sequence shown here is derived from an EMBL/GenBank/DDBJ whole genome shotgun (WGS) entry which is preliminary data.</text>
</comment>
<dbReference type="PANTHER" id="PTHR24198">
    <property type="entry name" value="ANKYRIN REPEAT AND PROTEIN KINASE DOMAIN-CONTAINING PROTEIN"/>
    <property type="match status" value="1"/>
</dbReference>
<evidence type="ECO:0000313" key="6">
    <source>
        <dbReference type="EMBL" id="CAG5116468.1"/>
    </source>
</evidence>
<dbReference type="Pfam" id="PF07525">
    <property type="entry name" value="SOCS_box"/>
    <property type="match status" value="1"/>
</dbReference>
<evidence type="ECO:0000256" key="2">
    <source>
        <dbReference type="ARBA" id="ARBA00023043"/>
    </source>
</evidence>
<dbReference type="Gene3D" id="1.25.40.20">
    <property type="entry name" value="Ankyrin repeat-containing domain"/>
    <property type="match status" value="2"/>
</dbReference>
<evidence type="ECO:0000256" key="1">
    <source>
        <dbReference type="ARBA" id="ARBA00022737"/>
    </source>
</evidence>
<keyword evidence="1" id="KW-0677">Repeat</keyword>
<evidence type="ECO:0000259" key="5">
    <source>
        <dbReference type="PROSITE" id="PS50225"/>
    </source>
</evidence>
<dbReference type="AlphaFoldDB" id="A0A8S3YJB2"/>
<reference evidence="6" key="1">
    <citation type="submission" date="2021-04" db="EMBL/GenBank/DDBJ databases">
        <authorList>
            <consortium name="Molecular Ecology Group"/>
        </authorList>
    </citation>
    <scope>NUCLEOTIDE SEQUENCE</scope>
</reference>
<dbReference type="GO" id="GO:0035556">
    <property type="term" value="P:intracellular signal transduction"/>
    <property type="evidence" value="ECO:0007669"/>
    <property type="project" value="InterPro"/>
</dbReference>
<dbReference type="PANTHER" id="PTHR24198:SF165">
    <property type="entry name" value="ANKYRIN REPEAT-CONTAINING PROTEIN-RELATED"/>
    <property type="match status" value="1"/>
</dbReference>
<evidence type="ECO:0000256" key="3">
    <source>
        <dbReference type="PROSITE-ProRule" id="PRU00023"/>
    </source>
</evidence>
<feature type="region of interest" description="Disordered" evidence="4">
    <location>
        <begin position="1"/>
        <end position="20"/>
    </location>
</feature>
<dbReference type="InterPro" id="IPR036770">
    <property type="entry name" value="Ankyrin_rpt-contain_sf"/>
</dbReference>
<evidence type="ECO:0000256" key="4">
    <source>
        <dbReference type="SAM" id="MobiDB-lite"/>
    </source>
</evidence>
<dbReference type="PROSITE" id="PS50088">
    <property type="entry name" value="ANK_REPEAT"/>
    <property type="match status" value="1"/>
</dbReference>
<dbReference type="OrthoDB" id="10251692at2759"/>
<evidence type="ECO:0000313" key="7">
    <source>
        <dbReference type="Proteomes" id="UP000678393"/>
    </source>
</evidence>
<gene>
    <name evidence="6" type="ORF">CUNI_LOCUS2026</name>
</gene>
<dbReference type="SUPFAM" id="SSF158235">
    <property type="entry name" value="SOCS box-like"/>
    <property type="match status" value="1"/>
</dbReference>
<proteinExistence type="predicted"/>
<dbReference type="EMBL" id="CAJHNH020000261">
    <property type="protein sequence ID" value="CAG5116468.1"/>
    <property type="molecule type" value="Genomic_DNA"/>
</dbReference>
<feature type="domain" description="SOCS box" evidence="5">
    <location>
        <begin position="349"/>
        <end position="392"/>
    </location>
</feature>
<dbReference type="SUPFAM" id="SSF48403">
    <property type="entry name" value="Ankyrin repeat"/>
    <property type="match status" value="1"/>
</dbReference>
<name>A0A8S3YJB2_9EUPU</name>
<dbReference type="InterPro" id="IPR002110">
    <property type="entry name" value="Ankyrin_rpt"/>
</dbReference>
<accession>A0A8S3YJB2</accession>
<dbReference type="Pfam" id="PF12796">
    <property type="entry name" value="Ank_2"/>
    <property type="match status" value="1"/>
</dbReference>
<keyword evidence="7" id="KW-1185">Reference proteome</keyword>
<organism evidence="6 7">
    <name type="scientific">Candidula unifasciata</name>
    <dbReference type="NCBI Taxonomy" id="100452"/>
    <lineage>
        <taxon>Eukaryota</taxon>
        <taxon>Metazoa</taxon>
        <taxon>Spiralia</taxon>
        <taxon>Lophotrochozoa</taxon>
        <taxon>Mollusca</taxon>
        <taxon>Gastropoda</taxon>
        <taxon>Heterobranchia</taxon>
        <taxon>Euthyneura</taxon>
        <taxon>Panpulmonata</taxon>
        <taxon>Eupulmonata</taxon>
        <taxon>Stylommatophora</taxon>
        <taxon>Helicina</taxon>
        <taxon>Helicoidea</taxon>
        <taxon>Geomitridae</taxon>
        <taxon>Candidula</taxon>
    </lineage>
</organism>
<dbReference type="PROSITE" id="PS50225">
    <property type="entry name" value="SOCS"/>
    <property type="match status" value="1"/>
</dbReference>
<sequence length="401" mass="46420">MSHIHLPTESQVPPAPQPPPLPLAPPIIRVQEVSKTVHVNENSHIIFKLTQAIEEDSLPKMVSLIEEQEVDINSTLSFGVCILLKAIRSRSRRIVEYLIDKGADPESSIRDMMKRPDGLEVEYSNCKRYDQWNTDILKKLLPRMGERLHTIVDAEGRTLLHLACYFPDLSFFEYLLRFGLDPNVKDNKGCSVLSLLISHQDTKASYEMVQLVLSLPSTQVDIRNHAGFTPLYQSFFMNRLEFFYLLLYNGADPFMRTHNGSTLMHCPFLHCHKYMILYDIGLDVNAKTNSGLRPLQNKAELSFDFFILILLGREVLEDEYSKMEKTFEPRVVKKIKEKVERGEFAANRLQALCRRKIRQILFQKDHTYVTENIWLLPLPKPLRLYLDVILYAQHLLEALGH</sequence>
<protein>
    <recommendedName>
        <fullName evidence="5">SOCS box domain-containing protein</fullName>
    </recommendedName>
</protein>
<dbReference type="SMART" id="SM00248">
    <property type="entry name" value="ANK"/>
    <property type="match status" value="4"/>
</dbReference>
<dbReference type="PROSITE" id="PS50297">
    <property type="entry name" value="ANK_REP_REGION"/>
    <property type="match status" value="1"/>
</dbReference>